<evidence type="ECO:0000259" key="1">
    <source>
        <dbReference type="Pfam" id="PF14529"/>
    </source>
</evidence>
<dbReference type="Gene3D" id="3.60.10.10">
    <property type="entry name" value="Endonuclease/exonuclease/phosphatase"/>
    <property type="match status" value="1"/>
</dbReference>
<comment type="caution">
    <text evidence="2">The sequence shown here is derived from an EMBL/GenBank/DDBJ whole genome shotgun (WGS) entry which is preliminary data.</text>
</comment>
<accession>A0AAV4B0U6</accession>
<dbReference type="Pfam" id="PF14529">
    <property type="entry name" value="Exo_endo_phos_2"/>
    <property type="match status" value="1"/>
</dbReference>
<proteinExistence type="predicted"/>
<dbReference type="InterPro" id="IPR005135">
    <property type="entry name" value="Endo/exonuclease/phosphatase"/>
</dbReference>
<sequence>MLERPNHTLVGDLNAHSAAWGNQKSDWAGQTIEKLALLGCMIENTGEPTRLATTANQKHTAIDLTITSSDFTYPVVQWEVFEDCLGSDHLPYISTLIGSNNRVETHPPSLIFNTKKADWTKFQKLLNDVGPTKAICNHQHCENVLREIKSAALEAIPHNQHQREIRKNNIKYSQTTNKYWWDETCQNAVNERKIALKELTKNNTQENITNFRIKRNKATAVIKKTKKSSIEKIRK</sequence>
<dbReference type="EMBL" id="BLXT01004479">
    <property type="protein sequence ID" value="GFO13147.1"/>
    <property type="molecule type" value="Genomic_DNA"/>
</dbReference>
<feature type="domain" description="Endonuclease/exonuclease/phosphatase" evidence="1">
    <location>
        <begin position="5"/>
        <end position="92"/>
    </location>
</feature>
<dbReference type="InterPro" id="IPR036691">
    <property type="entry name" value="Endo/exonu/phosph_ase_sf"/>
</dbReference>
<dbReference type="GO" id="GO:0003964">
    <property type="term" value="F:RNA-directed DNA polymerase activity"/>
    <property type="evidence" value="ECO:0007669"/>
    <property type="project" value="UniProtKB-KW"/>
</dbReference>
<keyword evidence="2" id="KW-0695">RNA-directed DNA polymerase</keyword>
<evidence type="ECO:0000313" key="2">
    <source>
        <dbReference type="EMBL" id="GFO13147.1"/>
    </source>
</evidence>
<keyword evidence="2" id="KW-0548">Nucleotidyltransferase</keyword>
<evidence type="ECO:0000313" key="3">
    <source>
        <dbReference type="Proteomes" id="UP000735302"/>
    </source>
</evidence>
<organism evidence="2 3">
    <name type="scientific">Plakobranchus ocellatus</name>
    <dbReference type="NCBI Taxonomy" id="259542"/>
    <lineage>
        <taxon>Eukaryota</taxon>
        <taxon>Metazoa</taxon>
        <taxon>Spiralia</taxon>
        <taxon>Lophotrochozoa</taxon>
        <taxon>Mollusca</taxon>
        <taxon>Gastropoda</taxon>
        <taxon>Heterobranchia</taxon>
        <taxon>Euthyneura</taxon>
        <taxon>Panpulmonata</taxon>
        <taxon>Sacoglossa</taxon>
        <taxon>Placobranchoidea</taxon>
        <taxon>Plakobranchidae</taxon>
        <taxon>Plakobranchus</taxon>
    </lineage>
</organism>
<keyword evidence="3" id="KW-1185">Reference proteome</keyword>
<dbReference type="AlphaFoldDB" id="A0AAV4B0U6"/>
<gene>
    <name evidence="2" type="ORF">PoB_003965200</name>
</gene>
<reference evidence="2 3" key="1">
    <citation type="journal article" date="2021" name="Elife">
        <title>Chloroplast acquisition without the gene transfer in kleptoplastic sea slugs, Plakobranchus ocellatus.</title>
        <authorList>
            <person name="Maeda T."/>
            <person name="Takahashi S."/>
            <person name="Yoshida T."/>
            <person name="Shimamura S."/>
            <person name="Takaki Y."/>
            <person name="Nagai Y."/>
            <person name="Toyoda A."/>
            <person name="Suzuki Y."/>
            <person name="Arimoto A."/>
            <person name="Ishii H."/>
            <person name="Satoh N."/>
            <person name="Nishiyama T."/>
            <person name="Hasebe M."/>
            <person name="Maruyama T."/>
            <person name="Minagawa J."/>
            <person name="Obokata J."/>
            <person name="Shigenobu S."/>
        </authorList>
    </citation>
    <scope>NUCLEOTIDE SEQUENCE [LARGE SCALE GENOMIC DNA]</scope>
</reference>
<protein>
    <submittedName>
        <fullName evidence="2">RNA-directed DNA polymerase from mobile element jockey</fullName>
    </submittedName>
</protein>
<keyword evidence="2" id="KW-0808">Transferase</keyword>
<dbReference type="SUPFAM" id="SSF56219">
    <property type="entry name" value="DNase I-like"/>
    <property type="match status" value="1"/>
</dbReference>
<name>A0AAV4B0U6_9GAST</name>
<dbReference type="Proteomes" id="UP000735302">
    <property type="component" value="Unassembled WGS sequence"/>
</dbReference>